<dbReference type="AlphaFoldDB" id="A0ABD8B2G2"/>
<accession>A0ABD8B2G2</accession>
<evidence type="ECO:0000313" key="1">
    <source>
        <dbReference type="EMBL" id="WWP23893.1"/>
    </source>
</evidence>
<dbReference type="EMBL" id="CP145893">
    <property type="protein sequence ID" value="WWP23893.1"/>
    <property type="molecule type" value="Genomic_DNA"/>
</dbReference>
<proteinExistence type="predicted"/>
<dbReference type="RefSeq" id="WP_338709072.1">
    <property type="nucleotide sequence ID" value="NZ_CP145893.1"/>
</dbReference>
<name>A0ABD8B2G2_PAEAM</name>
<dbReference type="Proteomes" id="UP001364764">
    <property type="component" value="Plasmid pY5S7-1"/>
</dbReference>
<keyword evidence="1" id="KW-0614">Plasmid</keyword>
<gene>
    <name evidence="1" type="ORF">V6668_31370</name>
</gene>
<reference evidence="1 2" key="1">
    <citation type="submission" date="2024-02" db="EMBL/GenBank/DDBJ databases">
        <title>Complete sequences of two Paenibacillus sp. strains and one Lysinibacillus strain isolated from the environment on STAA medium highlight biotechnological potential.</title>
        <authorList>
            <person name="Attere S.A."/>
            <person name="Piche L.C."/>
            <person name="Intertaglia L."/>
            <person name="Lami R."/>
            <person name="Charette S.J."/>
            <person name="Vincent A.T."/>
        </authorList>
    </citation>
    <scope>NUCLEOTIDE SEQUENCE [LARGE SCALE GENOMIC DNA]</scope>
    <source>
        <strain evidence="1 2">Y5S-7</strain>
        <plasmid evidence="1 2">pY5S7-1</plasmid>
    </source>
</reference>
<sequence length="219" mass="25844">MQKDNKMLLHKAYEKLKNELSYPENQHIEQSALQLLEELHQEILNWNNNNESVSKFEKYWTASEANDVSKEGNAKSTRFEFNNLFLKDHDVQNKIQSLLLLRLQEPLDYRLISKIADVKLIDQLNRISFENGRPLLYVHRLEIMIFPQLFTTIADRNKLDKTAKLLGINSDKVAFERVQYQVREKVNDFIYSEGLSRESEFVKSAIAWWLLEAAKELKL</sequence>
<geneLocation type="plasmid" evidence="1 2">
    <name>pY5S7-1</name>
</geneLocation>
<dbReference type="GeneID" id="93480073"/>
<protein>
    <submittedName>
        <fullName evidence="1">Uncharacterized protein</fullName>
    </submittedName>
</protein>
<organism evidence="1 2">
    <name type="scientific">Paenibacillus amylolyticus</name>
    <dbReference type="NCBI Taxonomy" id="1451"/>
    <lineage>
        <taxon>Bacteria</taxon>
        <taxon>Bacillati</taxon>
        <taxon>Bacillota</taxon>
        <taxon>Bacilli</taxon>
        <taxon>Bacillales</taxon>
        <taxon>Paenibacillaceae</taxon>
        <taxon>Paenibacillus</taxon>
    </lineage>
</organism>
<evidence type="ECO:0000313" key="2">
    <source>
        <dbReference type="Proteomes" id="UP001364764"/>
    </source>
</evidence>